<evidence type="ECO:0000256" key="2">
    <source>
        <dbReference type="ARBA" id="ARBA00022475"/>
    </source>
</evidence>
<organism evidence="10 11">
    <name type="scientific">Sarcina ventriculi</name>
    <name type="common">Clostridium ventriculi</name>
    <dbReference type="NCBI Taxonomy" id="1267"/>
    <lineage>
        <taxon>Bacteria</taxon>
        <taxon>Bacillati</taxon>
        <taxon>Bacillota</taxon>
        <taxon>Clostridia</taxon>
        <taxon>Eubacteriales</taxon>
        <taxon>Clostridiaceae</taxon>
        <taxon>Sarcina</taxon>
    </lineage>
</organism>
<dbReference type="PANTHER" id="PTHR30572">
    <property type="entry name" value="MEMBRANE COMPONENT OF TRANSPORTER-RELATED"/>
    <property type="match status" value="1"/>
</dbReference>
<dbReference type="GO" id="GO:0005524">
    <property type="term" value="F:ATP binding"/>
    <property type="evidence" value="ECO:0007669"/>
    <property type="project" value="UniProtKB-KW"/>
</dbReference>
<evidence type="ECO:0000256" key="1">
    <source>
        <dbReference type="ARBA" id="ARBA00004651"/>
    </source>
</evidence>
<feature type="domain" description="ABC3 transporter permease C-terminal" evidence="8">
    <location>
        <begin position="309"/>
        <end position="433"/>
    </location>
</feature>
<dbReference type="InterPro" id="IPR050250">
    <property type="entry name" value="Macrolide_Exporter_MacB"/>
</dbReference>
<accession>A0ABM9URE4</accession>
<protein>
    <submittedName>
        <fullName evidence="10">Macrolide export ATP-binding/permease protein MacB</fullName>
        <ecNumber evidence="10">3.6.3.-</ecNumber>
    </submittedName>
</protein>
<proteinExistence type="inferred from homology"/>
<gene>
    <name evidence="10" type="primary">macB_3</name>
    <name evidence="10" type="ORF">ERS852473_01811</name>
</gene>
<keyword evidence="3 7" id="KW-0812">Transmembrane</keyword>
<evidence type="ECO:0000256" key="4">
    <source>
        <dbReference type="ARBA" id="ARBA00022989"/>
    </source>
</evidence>
<evidence type="ECO:0000313" key="11">
    <source>
        <dbReference type="Proteomes" id="UP000095488"/>
    </source>
</evidence>
<feature type="transmembrane region" description="Helical" evidence="7">
    <location>
        <begin position="305"/>
        <end position="330"/>
    </location>
</feature>
<dbReference type="GO" id="GO:0016787">
    <property type="term" value="F:hydrolase activity"/>
    <property type="evidence" value="ECO:0007669"/>
    <property type="project" value="UniProtKB-KW"/>
</dbReference>
<feature type="domain" description="MacB-like periplasmic core" evidence="9">
    <location>
        <begin position="21"/>
        <end position="281"/>
    </location>
</feature>
<dbReference type="Pfam" id="PF02687">
    <property type="entry name" value="FtsX"/>
    <property type="match status" value="1"/>
</dbReference>
<evidence type="ECO:0000256" key="5">
    <source>
        <dbReference type="ARBA" id="ARBA00023136"/>
    </source>
</evidence>
<comment type="caution">
    <text evidence="10">The sequence shown here is derived from an EMBL/GenBank/DDBJ whole genome shotgun (WGS) entry which is preliminary data.</text>
</comment>
<keyword evidence="11" id="KW-1185">Reference proteome</keyword>
<feature type="transmembrane region" description="Helical" evidence="7">
    <location>
        <begin position="401"/>
        <end position="423"/>
    </location>
</feature>
<name>A0ABM9URE4_SARVE</name>
<dbReference type="EMBL" id="CYZR01000006">
    <property type="protein sequence ID" value="CUO07331.1"/>
    <property type="molecule type" value="Genomic_DNA"/>
</dbReference>
<sequence length="439" mass="47875">MKFSDNLSFAVRDLNRRKKRTLLTSIGIIVGTILILLMVSLGIMLKGFLIQTIDSGSSSKVITVEPFKADSNLKDIKNYTTWIKTNFNKIDNSTLSKISKISGVSQIQAYISGDLAKIELNGNTYNSTFPIVGYDLNYSIFLNSQIESAKTAAKKLNFKPIIAGNTLTEANKNDVLVGESLLKNLDITNPNDIVGKQLTFVVDNINGTPITPVYKTFTVAGVISKDLSDGNKIIMDSENAASLIGVLQYTNNFMDTYGYNAVKIETNSIGDVSSVQNDLNNLNYKTSSNESTTKDINKNFNNITLMLSILGVIVLIVAAIGIINTMIMAVHERTKSIGVMKSLGASSFDILSMFLFQSAIIGFIGSIIGSLISFGLFKLISYSVEQILLKQGFSLSLLSNIPWWLIVATIAFSVIISLLAGIYPAVRASKLDPIEALRH</sequence>
<evidence type="ECO:0000256" key="3">
    <source>
        <dbReference type="ARBA" id="ARBA00022692"/>
    </source>
</evidence>
<dbReference type="InterPro" id="IPR003838">
    <property type="entry name" value="ABC3_permease_C"/>
</dbReference>
<comment type="similarity">
    <text evidence="6">Belongs to the ABC-4 integral membrane protein family.</text>
</comment>
<dbReference type="InterPro" id="IPR025857">
    <property type="entry name" value="MacB_PCD"/>
</dbReference>
<dbReference type="Pfam" id="PF12704">
    <property type="entry name" value="MacB_PCD"/>
    <property type="match status" value="1"/>
</dbReference>
<dbReference type="EC" id="3.6.3.-" evidence="10"/>
<evidence type="ECO:0000313" key="10">
    <source>
        <dbReference type="EMBL" id="CUO07331.1"/>
    </source>
</evidence>
<keyword evidence="10" id="KW-0067">ATP-binding</keyword>
<reference evidence="10 11" key="1">
    <citation type="submission" date="2015-09" db="EMBL/GenBank/DDBJ databases">
        <authorList>
            <consortium name="Pathogen Informatics"/>
        </authorList>
    </citation>
    <scope>NUCLEOTIDE SEQUENCE [LARGE SCALE GENOMIC DNA]</scope>
    <source>
        <strain evidence="10 11">2789STDY5834858</strain>
    </source>
</reference>
<keyword evidence="4 7" id="KW-1133">Transmembrane helix</keyword>
<keyword evidence="2" id="KW-1003">Cell membrane</keyword>
<evidence type="ECO:0000259" key="8">
    <source>
        <dbReference type="Pfam" id="PF02687"/>
    </source>
</evidence>
<feature type="transmembrane region" description="Helical" evidence="7">
    <location>
        <begin position="351"/>
        <end position="381"/>
    </location>
</feature>
<feature type="transmembrane region" description="Helical" evidence="7">
    <location>
        <begin position="21"/>
        <end position="45"/>
    </location>
</feature>
<keyword evidence="5 7" id="KW-0472">Membrane</keyword>
<evidence type="ECO:0000256" key="6">
    <source>
        <dbReference type="ARBA" id="ARBA00038076"/>
    </source>
</evidence>
<dbReference type="PANTHER" id="PTHR30572:SF4">
    <property type="entry name" value="ABC TRANSPORTER PERMEASE YTRF"/>
    <property type="match status" value="1"/>
</dbReference>
<evidence type="ECO:0000259" key="9">
    <source>
        <dbReference type="Pfam" id="PF12704"/>
    </source>
</evidence>
<dbReference type="Proteomes" id="UP000095488">
    <property type="component" value="Unassembled WGS sequence"/>
</dbReference>
<keyword evidence="10" id="KW-0547">Nucleotide-binding</keyword>
<comment type="subcellular location">
    <subcellularLocation>
        <location evidence="1">Cell membrane</location>
        <topology evidence="1">Multi-pass membrane protein</topology>
    </subcellularLocation>
</comment>
<dbReference type="RefSeq" id="WP_055259676.1">
    <property type="nucleotide sequence ID" value="NZ_CABIXL010000006.1"/>
</dbReference>
<keyword evidence="10" id="KW-0378">Hydrolase</keyword>
<evidence type="ECO:0000256" key="7">
    <source>
        <dbReference type="SAM" id="Phobius"/>
    </source>
</evidence>